<dbReference type="SMART" id="SM00448">
    <property type="entry name" value="REC"/>
    <property type="match status" value="1"/>
</dbReference>
<dbReference type="Gene3D" id="3.40.50.2300">
    <property type="match status" value="1"/>
</dbReference>
<keyword evidence="8" id="KW-0238">DNA-binding</keyword>
<dbReference type="RefSeq" id="WP_092684188.1">
    <property type="nucleotide sequence ID" value="NZ_FNMZ01000008.1"/>
</dbReference>
<keyword evidence="6" id="KW-0902">Two-component regulatory system</keyword>
<evidence type="ECO:0000256" key="2">
    <source>
        <dbReference type="ARBA" id="ARBA00011135"/>
    </source>
</evidence>
<evidence type="ECO:0000256" key="4">
    <source>
        <dbReference type="ARBA" id="ARBA00022741"/>
    </source>
</evidence>
<evidence type="ECO:0000256" key="6">
    <source>
        <dbReference type="ARBA" id="ARBA00023012"/>
    </source>
</evidence>
<dbReference type="PROSITE" id="PS50110">
    <property type="entry name" value="RESPONSE_REGULATORY"/>
    <property type="match status" value="1"/>
</dbReference>
<dbReference type="PANTHER" id="PTHR32071:SF117">
    <property type="entry name" value="PTS-DEPENDENT DIHYDROXYACETONE KINASE OPERON REGULATORY PROTEIN-RELATED"/>
    <property type="match status" value="1"/>
</dbReference>
<keyword evidence="4" id="KW-0547">Nucleotide-binding</keyword>
<accession>A0A1H3DQU4</accession>
<sequence length="485" mass="52180">MISVEPPCRRILVVEDSPTVAMLCREHLSRAGYDVTVVETGADCLDALEAATPAAMLLDLGLPDMNGIDLLREVKRRDLRTSVVVITSNASLTSAVDAMRCGAFDYIVKPFAGERIVTTVRNAAEKFALSEEVRTYRQQKPRTDFAGMIGSSVAMQSVYRVIESAAASRATVFITGESGTGKELCAHAVHSESPRAKGPFVAINCAAIPRELMESEIFGHMKGAFTNAGADRAGAAMRADGGTLFLDEICEMDLDLQAKILRLTQSGTFERVGASRTESVDIRIVCATNRDPWAEVQAGRFREDLFYRLHVLPLELPALRDRGDDILQLARFFLSTISGQEGAACESFAPDAIARLLSHSWPGNVRELENALHNAVVLNAAEKELSAAMLPRRLGGSGDGAAIGVSPAPARPKTGGDAPTGRLSFDSETEVVPMWAVERDAIEHALRLCDGNVPLAAARLQIGVSTIYRKKSEWAKSKAPLGAAD</sequence>
<dbReference type="SUPFAM" id="SSF46689">
    <property type="entry name" value="Homeodomain-like"/>
    <property type="match status" value="1"/>
</dbReference>
<dbReference type="Gene3D" id="3.40.50.300">
    <property type="entry name" value="P-loop containing nucleotide triphosphate hydrolases"/>
    <property type="match status" value="1"/>
</dbReference>
<feature type="domain" description="Sigma-54 factor interaction" evidence="12">
    <location>
        <begin position="148"/>
        <end position="377"/>
    </location>
</feature>
<dbReference type="Pfam" id="PF02954">
    <property type="entry name" value="HTH_8"/>
    <property type="match status" value="1"/>
</dbReference>
<dbReference type="Proteomes" id="UP000199118">
    <property type="component" value="Unassembled WGS sequence"/>
</dbReference>
<proteinExistence type="predicted"/>
<dbReference type="InterPro" id="IPR003593">
    <property type="entry name" value="AAA+_ATPase"/>
</dbReference>
<dbReference type="Pfam" id="PF00158">
    <property type="entry name" value="Sigma54_activat"/>
    <property type="match status" value="1"/>
</dbReference>
<dbReference type="InterPro" id="IPR001789">
    <property type="entry name" value="Sig_transdc_resp-reg_receiver"/>
</dbReference>
<dbReference type="CDD" id="cd00009">
    <property type="entry name" value="AAA"/>
    <property type="match status" value="1"/>
</dbReference>
<dbReference type="OrthoDB" id="9802388at2"/>
<dbReference type="SUPFAM" id="SSF52540">
    <property type="entry name" value="P-loop containing nucleoside triphosphate hydrolases"/>
    <property type="match status" value="1"/>
</dbReference>
<dbReference type="Gene3D" id="1.10.10.60">
    <property type="entry name" value="Homeodomain-like"/>
    <property type="match status" value="1"/>
</dbReference>
<dbReference type="STRING" id="356660.SAMN05444336_10886"/>
<dbReference type="GO" id="GO:0043565">
    <property type="term" value="F:sequence-specific DNA binding"/>
    <property type="evidence" value="ECO:0007669"/>
    <property type="project" value="InterPro"/>
</dbReference>
<dbReference type="InterPro" id="IPR025944">
    <property type="entry name" value="Sigma_54_int_dom_CS"/>
</dbReference>
<evidence type="ECO:0000259" key="13">
    <source>
        <dbReference type="PROSITE" id="PS50110"/>
    </source>
</evidence>
<evidence type="ECO:0000256" key="11">
    <source>
        <dbReference type="PROSITE-ProRule" id="PRU00169"/>
    </source>
</evidence>
<dbReference type="Gene3D" id="1.10.8.60">
    <property type="match status" value="1"/>
</dbReference>
<evidence type="ECO:0000256" key="1">
    <source>
        <dbReference type="ARBA" id="ARBA00002167"/>
    </source>
</evidence>
<organism evidence="14 15">
    <name type="scientific">Albimonas donghaensis</name>
    <dbReference type="NCBI Taxonomy" id="356660"/>
    <lineage>
        <taxon>Bacteria</taxon>
        <taxon>Pseudomonadati</taxon>
        <taxon>Pseudomonadota</taxon>
        <taxon>Alphaproteobacteria</taxon>
        <taxon>Rhodobacterales</taxon>
        <taxon>Paracoccaceae</taxon>
        <taxon>Albimonas</taxon>
    </lineage>
</organism>
<evidence type="ECO:0000313" key="15">
    <source>
        <dbReference type="Proteomes" id="UP000199118"/>
    </source>
</evidence>
<evidence type="ECO:0000256" key="7">
    <source>
        <dbReference type="ARBA" id="ARBA00023015"/>
    </source>
</evidence>
<dbReference type="PROSITE" id="PS00688">
    <property type="entry name" value="SIGMA54_INTERACT_3"/>
    <property type="match status" value="1"/>
</dbReference>
<evidence type="ECO:0000256" key="8">
    <source>
        <dbReference type="ARBA" id="ARBA00023125"/>
    </source>
</evidence>
<keyword evidence="10" id="KW-0804">Transcription</keyword>
<dbReference type="InterPro" id="IPR027417">
    <property type="entry name" value="P-loop_NTPase"/>
</dbReference>
<comment type="function">
    <text evidence="1">Required for activation of most nif operons, which are directly involved in nitrogen fixation.</text>
</comment>
<evidence type="ECO:0000313" key="14">
    <source>
        <dbReference type="EMBL" id="SDX68034.1"/>
    </source>
</evidence>
<name>A0A1H3DQU4_9RHOB</name>
<keyword evidence="7" id="KW-0805">Transcription regulation</keyword>
<dbReference type="Pfam" id="PF25601">
    <property type="entry name" value="AAA_lid_14"/>
    <property type="match status" value="1"/>
</dbReference>
<evidence type="ECO:0000256" key="5">
    <source>
        <dbReference type="ARBA" id="ARBA00022840"/>
    </source>
</evidence>
<dbReference type="InterPro" id="IPR011006">
    <property type="entry name" value="CheY-like_superfamily"/>
</dbReference>
<dbReference type="Pfam" id="PF00072">
    <property type="entry name" value="Response_reg"/>
    <property type="match status" value="1"/>
</dbReference>
<dbReference type="GO" id="GO:0000160">
    <property type="term" value="P:phosphorelay signal transduction system"/>
    <property type="evidence" value="ECO:0007669"/>
    <property type="project" value="UniProtKB-KW"/>
</dbReference>
<evidence type="ECO:0000259" key="12">
    <source>
        <dbReference type="PROSITE" id="PS50045"/>
    </source>
</evidence>
<feature type="modified residue" description="4-aspartylphosphate" evidence="11">
    <location>
        <position position="59"/>
    </location>
</feature>
<dbReference type="InterPro" id="IPR058031">
    <property type="entry name" value="AAA_lid_NorR"/>
</dbReference>
<dbReference type="PROSITE" id="PS50045">
    <property type="entry name" value="SIGMA54_INTERACT_4"/>
    <property type="match status" value="1"/>
</dbReference>
<dbReference type="GO" id="GO:0006355">
    <property type="term" value="P:regulation of DNA-templated transcription"/>
    <property type="evidence" value="ECO:0007669"/>
    <property type="project" value="InterPro"/>
</dbReference>
<reference evidence="14 15" key="1">
    <citation type="submission" date="2016-10" db="EMBL/GenBank/DDBJ databases">
        <authorList>
            <person name="de Groot N.N."/>
        </authorList>
    </citation>
    <scope>NUCLEOTIDE SEQUENCE [LARGE SCALE GENOMIC DNA]</scope>
    <source>
        <strain evidence="14 15">DSM 17890</strain>
    </source>
</reference>
<dbReference type="InterPro" id="IPR025943">
    <property type="entry name" value="Sigma_54_int_dom_ATP-bd_2"/>
</dbReference>
<dbReference type="FunFam" id="3.40.50.300:FF:000006">
    <property type="entry name" value="DNA-binding transcriptional regulator NtrC"/>
    <property type="match status" value="1"/>
</dbReference>
<dbReference type="PROSITE" id="PS00676">
    <property type="entry name" value="SIGMA54_INTERACT_2"/>
    <property type="match status" value="1"/>
</dbReference>
<dbReference type="EMBL" id="FNMZ01000008">
    <property type="protein sequence ID" value="SDX68034.1"/>
    <property type="molecule type" value="Genomic_DNA"/>
</dbReference>
<dbReference type="InterPro" id="IPR002078">
    <property type="entry name" value="Sigma_54_int"/>
</dbReference>
<keyword evidence="5" id="KW-0067">ATP-binding</keyword>
<dbReference type="AlphaFoldDB" id="A0A1H3DQU4"/>
<dbReference type="GO" id="GO:0005524">
    <property type="term" value="F:ATP binding"/>
    <property type="evidence" value="ECO:0007669"/>
    <property type="project" value="UniProtKB-KW"/>
</dbReference>
<dbReference type="InterPro" id="IPR002197">
    <property type="entry name" value="HTH_Fis"/>
</dbReference>
<dbReference type="PANTHER" id="PTHR32071">
    <property type="entry name" value="TRANSCRIPTIONAL REGULATORY PROTEIN"/>
    <property type="match status" value="1"/>
</dbReference>
<evidence type="ECO:0000256" key="9">
    <source>
        <dbReference type="ARBA" id="ARBA00023159"/>
    </source>
</evidence>
<dbReference type="InterPro" id="IPR009057">
    <property type="entry name" value="Homeodomain-like_sf"/>
</dbReference>
<protein>
    <recommendedName>
        <fullName evidence="3">Nif-specific regulatory protein</fullName>
    </recommendedName>
</protein>
<keyword evidence="11" id="KW-0597">Phosphoprotein</keyword>
<gene>
    <name evidence="14" type="ORF">SAMN05444336_10886</name>
</gene>
<evidence type="ECO:0000256" key="10">
    <source>
        <dbReference type="ARBA" id="ARBA00023163"/>
    </source>
</evidence>
<keyword evidence="9" id="KW-0010">Activator</keyword>
<feature type="domain" description="Response regulatory" evidence="13">
    <location>
        <begin position="10"/>
        <end position="124"/>
    </location>
</feature>
<dbReference type="SMART" id="SM00382">
    <property type="entry name" value="AAA"/>
    <property type="match status" value="1"/>
</dbReference>
<dbReference type="SUPFAM" id="SSF52172">
    <property type="entry name" value="CheY-like"/>
    <property type="match status" value="1"/>
</dbReference>
<keyword evidence="15" id="KW-1185">Reference proteome</keyword>
<comment type="subunit">
    <text evidence="2">Interacts with sigma-54.</text>
</comment>
<evidence type="ECO:0000256" key="3">
    <source>
        <dbReference type="ARBA" id="ARBA00015308"/>
    </source>
</evidence>